<feature type="transmembrane region" description="Helical" evidence="2">
    <location>
        <begin position="223"/>
        <end position="244"/>
    </location>
</feature>
<reference evidence="3" key="1">
    <citation type="submission" date="2021-06" db="EMBL/GenBank/DDBJ databases">
        <title>Comparative genomics, transcriptomics and evolutionary studies reveal genomic signatures of adaptation to plant cell wall in hemibiotrophic fungi.</title>
        <authorList>
            <consortium name="DOE Joint Genome Institute"/>
            <person name="Baroncelli R."/>
            <person name="Diaz J.F."/>
            <person name="Benocci T."/>
            <person name="Peng M."/>
            <person name="Battaglia E."/>
            <person name="Haridas S."/>
            <person name="Andreopoulos W."/>
            <person name="Labutti K."/>
            <person name="Pangilinan J."/>
            <person name="Floch G.L."/>
            <person name="Makela M.R."/>
            <person name="Henrissat B."/>
            <person name="Grigoriev I.V."/>
            <person name="Crouch J.A."/>
            <person name="De Vries R.P."/>
            <person name="Sukno S.A."/>
            <person name="Thon M.R."/>
        </authorList>
    </citation>
    <scope>NUCLEOTIDE SEQUENCE</scope>
    <source>
        <strain evidence="3">CBS 102054</strain>
    </source>
</reference>
<comment type="caution">
    <text evidence="3">The sequence shown here is derived from an EMBL/GenBank/DDBJ whole genome shotgun (WGS) entry which is preliminary data.</text>
</comment>
<evidence type="ECO:0000313" key="4">
    <source>
        <dbReference type="Proteomes" id="UP001243989"/>
    </source>
</evidence>
<keyword evidence="2" id="KW-1133">Transmembrane helix</keyword>
<evidence type="ECO:0000256" key="1">
    <source>
        <dbReference type="SAM" id="MobiDB-lite"/>
    </source>
</evidence>
<gene>
    <name evidence="3" type="ORF">BDP81DRAFT_444512</name>
</gene>
<dbReference type="EMBL" id="JAHMHQ010000001">
    <property type="protein sequence ID" value="KAK1655846.1"/>
    <property type="molecule type" value="Genomic_DNA"/>
</dbReference>
<proteinExistence type="predicted"/>
<dbReference type="GeneID" id="85476709"/>
<keyword evidence="2" id="KW-0472">Membrane</keyword>
<evidence type="ECO:0000313" key="3">
    <source>
        <dbReference type="EMBL" id="KAK1655846.1"/>
    </source>
</evidence>
<keyword evidence="4" id="KW-1185">Reference proteome</keyword>
<accession>A0AAJ0EL25</accession>
<sequence length="417" mass="48329">MDGFRETVFNYVQSLADRIPQRAKDFICGCLDDISLFHITYVLTPLFGFYITSNVFITTVILVLITEKTNHPLIFGFFLLLEYANPHAIDKVIVAVGQSLTAIWVDAVLLGLILSIHFFLSTRRLPRKKWIKTWEVVSLVINAVVYLTLWTPNHFPDTQNPAFTALSDEGVPFQMTWSHYASLILLLREANAMFEESVSRTKLGAWETPKGGRQYIPVVVRGLLYVMLVFGVLAFAVRWVWGWWKGVEGGEMFRLGGDFRGYESDESDEEVEEEDHDDDDDNGDEDDDEEDDDDEDDEDDEEDEDGDDRNNWEDHSHYGKDIYKVSEVRDPINYWGWQSDCEEEESHERHNETQTVTVEEDGVTPGDDNFQDPYQHFLTPRNIQPSREDDSSLHVEYDIYDDFLYEYGRKDGIGQYE</sequence>
<feature type="transmembrane region" description="Helical" evidence="2">
    <location>
        <begin position="72"/>
        <end position="89"/>
    </location>
</feature>
<feature type="region of interest" description="Disordered" evidence="1">
    <location>
        <begin position="341"/>
        <end position="392"/>
    </location>
</feature>
<keyword evidence="2" id="KW-0812">Transmembrane</keyword>
<dbReference type="AlphaFoldDB" id="A0AAJ0EL25"/>
<dbReference type="RefSeq" id="XP_060451890.1">
    <property type="nucleotide sequence ID" value="XM_060591847.1"/>
</dbReference>
<feature type="transmembrane region" description="Helical" evidence="2">
    <location>
        <begin position="101"/>
        <end position="121"/>
    </location>
</feature>
<evidence type="ECO:0000256" key="2">
    <source>
        <dbReference type="SAM" id="Phobius"/>
    </source>
</evidence>
<feature type="region of interest" description="Disordered" evidence="1">
    <location>
        <begin position="261"/>
        <end position="316"/>
    </location>
</feature>
<protein>
    <submittedName>
        <fullName evidence="3">Uncharacterized protein</fullName>
    </submittedName>
</protein>
<feature type="transmembrane region" description="Helical" evidence="2">
    <location>
        <begin position="47"/>
        <end position="65"/>
    </location>
</feature>
<dbReference type="Proteomes" id="UP001243989">
    <property type="component" value="Unassembled WGS sequence"/>
</dbReference>
<name>A0AAJ0EL25_9PEZI</name>
<organism evidence="3 4">
    <name type="scientific">Colletotrichum phormii</name>
    <dbReference type="NCBI Taxonomy" id="359342"/>
    <lineage>
        <taxon>Eukaryota</taxon>
        <taxon>Fungi</taxon>
        <taxon>Dikarya</taxon>
        <taxon>Ascomycota</taxon>
        <taxon>Pezizomycotina</taxon>
        <taxon>Sordariomycetes</taxon>
        <taxon>Hypocreomycetidae</taxon>
        <taxon>Glomerellales</taxon>
        <taxon>Glomerellaceae</taxon>
        <taxon>Colletotrichum</taxon>
        <taxon>Colletotrichum acutatum species complex</taxon>
    </lineage>
</organism>
<feature type="compositionally biased region" description="Acidic residues" evidence="1">
    <location>
        <begin position="264"/>
        <end position="307"/>
    </location>
</feature>